<dbReference type="SUPFAM" id="SSF54523">
    <property type="entry name" value="Pili subunits"/>
    <property type="match status" value="1"/>
</dbReference>
<dbReference type="NCBIfam" id="NF037980">
    <property type="entry name" value="T2SS_GspK"/>
    <property type="match status" value="1"/>
</dbReference>
<organism evidence="13 14">
    <name type="scientific">Thiothrix nivea (strain ATCC 35100 / DSM 5205 / JP2)</name>
    <dbReference type="NCBI Taxonomy" id="870187"/>
    <lineage>
        <taxon>Bacteria</taxon>
        <taxon>Pseudomonadati</taxon>
        <taxon>Pseudomonadota</taxon>
        <taxon>Gammaproteobacteria</taxon>
        <taxon>Thiotrichales</taxon>
        <taxon>Thiotrichaceae</taxon>
        <taxon>Thiothrix</taxon>
    </lineage>
</organism>
<name>A0A656HI72_THINJ</name>
<dbReference type="AlphaFoldDB" id="A0A656HI72"/>
<evidence type="ECO:0000256" key="2">
    <source>
        <dbReference type="ARBA" id="ARBA00007246"/>
    </source>
</evidence>
<dbReference type="Gene3D" id="1.10.40.60">
    <property type="entry name" value="EpsJ-like"/>
    <property type="match status" value="2"/>
</dbReference>
<evidence type="ECO:0000256" key="6">
    <source>
        <dbReference type="ARBA" id="ARBA00022692"/>
    </source>
</evidence>
<evidence type="ECO:0000256" key="7">
    <source>
        <dbReference type="ARBA" id="ARBA00022927"/>
    </source>
</evidence>
<evidence type="ECO:0000313" key="14">
    <source>
        <dbReference type="Proteomes" id="UP000005317"/>
    </source>
</evidence>
<proteinExistence type="inferred from homology"/>
<keyword evidence="6 11" id="KW-0812">Transmembrane</keyword>
<evidence type="ECO:0000256" key="3">
    <source>
        <dbReference type="ARBA" id="ARBA00022448"/>
    </source>
</evidence>
<dbReference type="RefSeq" id="WP_002709105.1">
    <property type="nucleotide sequence ID" value="NZ_JH651384.1"/>
</dbReference>
<dbReference type="SUPFAM" id="SSF158544">
    <property type="entry name" value="GspK insert domain-like"/>
    <property type="match status" value="1"/>
</dbReference>
<comment type="similarity">
    <text evidence="2">Belongs to the GSP K family.</text>
</comment>
<sequence precursor="true">MKPRPLRNNLNLPQRQRGIAILTVLVIAVLVVTLAAVVFARQSRAVRQSDNFQSLERAWQYVFTMEQYAGLQLQLDAQENKYDAFTDRWAYELPTQTLREDSGAVVQFKGKLEDMQGRFNLNNLVLQKEQGQGQGQASGQQQQAGEQAQTTQSRQQQGYNGAVYGQLQKFVTAAGLPVGFAEAIVDWVDANNLPTGVNGAERDYYLSGAIPYLAADMPFADLSEVRLLRLDIPEPELKDKLLQRFLQTVTALPFYTTLNPNTASKEVLKASGLNDNQIGQILDKRKTKQAYKSKEEFSRDMAFTPGNDDVLMESFDVTSQYFRLSGEVHINRARVFVNSLLFRAPNGPVRVIMRQFDRVDEQPTTTDDASNTPAITE</sequence>
<feature type="domain" description="T2SS protein K first SAM-like" evidence="12">
    <location>
        <begin position="117"/>
        <end position="253"/>
    </location>
</feature>
<dbReference type="OrthoDB" id="9788973at2"/>
<dbReference type="Proteomes" id="UP000005317">
    <property type="component" value="Unassembled WGS sequence"/>
</dbReference>
<keyword evidence="14" id="KW-1185">Reference proteome</keyword>
<keyword evidence="7" id="KW-0653">Protein transport</keyword>
<comment type="subcellular location">
    <subcellularLocation>
        <location evidence="1">Cell inner membrane</location>
    </subcellularLocation>
</comment>
<dbReference type="Pfam" id="PF21687">
    <property type="entry name" value="T2SSK_1st"/>
    <property type="match status" value="1"/>
</dbReference>
<evidence type="ECO:0000256" key="11">
    <source>
        <dbReference type="SAM" id="Phobius"/>
    </source>
</evidence>
<accession>A0A656HI72</accession>
<keyword evidence="3" id="KW-0813">Transport</keyword>
<feature type="transmembrane region" description="Helical" evidence="11">
    <location>
        <begin position="20"/>
        <end position="40"/>
    </location>
</feature>
<dbReference type="PANTHER" id="PTHR38831">
    <property type="entry name" value="TYPE II SECRETION SYSTEM PROTEIN K"/>
    <property type="match status" value="1"/>
</dbReference>
<reference evidence="14" key="1">
    <citation type="journal article" date="2011" name="Stand. Genomic Sci.">
        <title>Genome sequence of the filamentous, gliding Thiothrix nivea neotype strain (JP2(T)).</title>
        <authorList>
            <person name="Lapidus A."/>
            <person name="Nolan M."/>
            <person name="Lucas S."/>
            <person name="Glavina Del Rio T."/>
            <person name="Tice H."/>
            <person name="Cheng J.F."/>
            <person name="Tapia R."/>
            <person name="Han C."/>
            <person name="Goodwin L."/>
            <person name="Pitluck S."/>
            <person name="Liolios K."/>
            <person name="Pagani I."/>
            <person name="Ivanova N."/>
            <person name="Huntemann M."/>
            <person name="Mavromatis K."/>
            <person name="Mikhailova N."/>
            <person name="Pati A."/>
            <person name="Chen A."/>
            <person name="Palaniappan K."/>
            <person name="Land M."/>
            <person name="Brambilla E.M."/>
            <person name="Rohde M."/>
            <person name="Abt B."/>
            <person name="Verbarg S."/>
            <person name="Goker M."/>
            <person name="Bristow J."/>
            <person name="Eisen J.A."/>
            <person name="Markowitz V."/>
            <person name="Hugenholtz P."/>
            <person name="Kyrpides N.C."/>
            <person name="Klenk H.P."/>
            <person name="Woyke T."/>
        </authorList>
    </citation>
    <scope>NUCLEOTIDE SEQUENCE [LARGE SCALE GENOMIC DNA]</scope>
    <source>
        <strain evidence="14">ATCC 35100 / DSM 5205 / JP2</strain>
    </source>
</reference>
<dbReference type="InterPro" id="IPR045584">
    <property type="entry name" value="Pilin-like"/>
</dbReference>
<dbReference type="GO" id="GO:0009306">
    <property type="term" value="P:protein secretion"/>
    <property type="evidence" value="ECO:0007669"/>
    <property type="project" value="InterPro"/>
</dbReference>
<dbReference type="InterPro" id="IPR049031">
    <property type="entry name" value="T2SSK_SAM-like_1st"/>
</dbReference>
<dbReference type="GO" id="GO:0005886">
    <property type="term" value="C:plasma membrane"/>
    <property type="evidence" value="ECO:0007669"/>
    <property type="project" value="UniProtKB-SubCell"/>
</dbReference>
<keyword evidence="8 11" id="KW-1133">Transmembrane helix</keyword>
<dbReference type="InterPro" id="IPR038072">
    <property type="entry name" value="GspK_central_sf"/>
</dbReference>
<dbReference type="PIRSF" id="PIRSF002786">
    <property type="entry name" value="XcpX"/>
    <property type="match status" value="1"/>
</dbReference>
<evidence type="ECO:0000259" key="12">
    <source>
        <dbReference type="Pfam" id="PF21687"/>
    </source>
</evidence>
<evidence type="ECO:0000313" key="13">
    <source>
        <dbReference type="EMBL" id="EIJ35196.1"/>
    </source>
</evidence>
<dbReference type="EMBL" id="JH651384">
    <property type="protein sequence ID" value="EIJ35196.1"/>
    <property type="molecule type" value="Genomic_DNA"/>
</dbReference>
<keyword evidence="5" id="KW-0997">Cell inner membrane</keyword>
<gene>
    <name evidence="13" type="ORF">Thini_2658</name>
</gene>
<evidence type="ECO:0000256" key="1">
    <source>
        <dbReference type="ARBA" id="ARBA00004533"/>
    </source>
</evidence>
<evidence type="ECO:0000256" key="10">
    <source>
        <dbReference type="SAM" id="MobiDB-lite"/>
    </source>
</evidence>
<evidence type="ECO:0000256" key="4">
    <source>
        <dbReference type="ARBA" id="ARBA00022475"/>
    </source>
</evidence>
<evidence type="ECO:0000256" key="8">
    <source>
        <dbReference type="ARBA" id="ARBA00022989"/>
    </source>
</evidence>
<keyword evidence="9 11" id="KW-0472">Membrane</keyword>
<evidence type="ECO:0000256" key="5">
    <source>
        <dbReference type="ARBA" id="ARBA00022519"/>
    </source>
</evidence>
<evidence type="ECO:0000256" key="9">
    <source>
        <dbReference type="ARBA" id="ARBA00023136"/>
    </source>
</evidence>
<dbReference type="Gene3D" id="3.30.1300.30">
    <property type="entry name" value="GSPII I/J protein-like"/>
    <property type="match status" value="1"/>
</dbReference>
<feature type="region of interest" description="Disordered" evidence="10">
    <location>
        <begin position="130"/>
        <end position="154"/>
    </location>
</feature>
<keyword evidence="4" id="KW-1003">Cell membrane</keyword>
<dbReference type="InterPro" id="IPR005628">
    <property type="entry name" value="GspK"/>
</dbReference>
<protein>
    <submittedName>
        <fullName evidence="13">General secretion pathway protein K</fullName>
    </submittedName>
</protein>
<dbReference type="PANTHER" id="PTHR38831:SF1">
    <property type="entry name" value="TYPE II SECRETION SYSTEM PROTEIN K-RELATED"/>
    <property type="match status" value="1"/>
</dbReference>